<dbReference type="InParanoid" id="A0CUT9"/>
<dbReference type="GO" id="GO:0051301">
    <property type="term" value="P:cell division"/>
    <property type="evidence" value="ECO:0000318"/>
    <property type="project" value="GO_Central"/>
</dbReference>
<dbReference type="EMBL" id="CT868187">
    <property type="protein sequence ID" value="CAK74556.1"/>
    <property type="molecule type" value="Genomic_DNA"/>
</dbReference>
<dbReference type="GeneID" id="5027738"/>
<gene>
    <name evidence="4" type="ORF">GSPATT00039008001</name>
</gene>
<reference evidence="4 5" key="1">
    <citation type="journal article" date="2006" name="Nature">
        <title>Global trends of whole-genome duplications revealed by the ciliate Paramecium tetraurelia.</title>
        <authorList>
            <consortium name="Genoscope"/>
            <person name="Aury J.-M."/>
            <person name="Jaillon O."/>
            <person name="Duret L."/>
            <person name="Noel B."/>
            <person name="Jubin C."/>
            <person name="Porcel B.M."/>
            <person name="Segurens B."/>
            <person name="Daubin V."/>
            <person name="Anthouard V."/>
            <person name="Aiach N."/>
            <person name="Arnaiz O."/>
            <person name="Billaut A."/>
            <person name="Beisson J."/>
            <person name="Blanc I."/>
            <person name="Bouhouche K."/>
            <person name="Camara F."/>
            <person name="Duharcourt S."/>
            <person name="Guigo R."/>
            <person name="Gogendeau D."/>
            <person name="Katinka M."/>
            <person name="Keller A.-M."/>
            <person name="Kissmehl R."/>
            <person name="Klotz C."/>
            <person name="Koll F."/>
            <person name="Le Moue A."/>
            <person name="Lepere C."/>
            <person name="Malinsky S."/>
            <person name="Nowacki M."/>
            <person name="Nowak J.K."/>
            <person name="Plattner H."/>
            <person name="Poulain J."/>
            <person name="Ruiz F."/>
            <person name="Serrano V."/>
            <person name="Zagulski M."/>
            <person name="Dessen P."/>
            <person name="Betermier M."/>
            <person name="Weissenbach J."/>
            <person name="Scarpelli C."/>
            <person name="Schachter V."/>
            <person name="Sperling L."/>
            <person name="Meyer E."/>
            <person name="Cohen J."/>
            <person name="Wincker P."/>
        </authorList>
    </citation>
    <scope>NUCLEOTIDE SEQUENCE [LARGE SCALE GENOMIC DNA]</scope>
    <source>
        <strain evidence="4 5">Stock d4-2</strain>
    </source>
</reference>
<keyword evidence="2 3" id="KW-0802">TPR repeat</keyword>
<dbReference type="RefSeq" id="XP_001441953.1">
    <property type="nucleotide sequence ID" value="XM_001441916.1"/>
</dbReference>
<dbReference type="AlphaFoldDB" id="A0CUT9"/>
<evidence type="ECO:0000256" key="3">
    <source>
        <dbReference type="PROSITE-ProRule" id="PRU00339"/>
    </source>
</evidence>
<dbReference type="PROSITE" id="PS50005">
    <property type="entry name" value="TPR"/>
    <property type="match status" value="1"/>
</dbReference>
<dbReference type="GO" id="GO:0005680">
    <property type="term" value="C:anaphase-promoting complex"/>
    <property type="evidence" value="ECO:0000318"/>
    <property type="project" value="GO_Central"/>
</dbReference>
<keyword evidence="1" id="KW-0677">Repeat</keyword>
<dbReference type="KEGG" id="ptm:GSPATT00039008001"/>
<keyword evidence="5" id="KW-1185">Reference proteome</keyword>
<dbReference type="HOGENOM" id="CLU_036676_0_0_1"/>
<feature type="repeat" description="TPR" evidence="3">
    <location>
        <begin position="236"/>
        <end position="269"/>
    </location>
</feature>
<evidence type="ECO:0000256" key="1">
    <source>
        <dbReference type="ARBA" id="ARBA00022737"/>
    </source>
</evidence>
<accession>A0CUT9</accession>
<protein>
    <submittedName>
        <fullName evidence="4">Uncharacterized protein</fullName>
    </submittedName>
</protein>
<dbReference type="GO" id="GO:0031145">
    <property type="term" value="P:anaphase-promoting complex-dependent catabolic process"/>
    <property type="evidence" value="ECO:0000318"/>
    <property type="project" value="GO_Central"/>
</dbReference>
<proteinExistence type="predicted"/>
<dbReference type="STRING" id="5888.A0CUT9"/>
<dbReference type="InterPro" id="IPR051685">
    <property type="entry name" value="Ycf3/AcsC/BcsC/TPR_MFPF"/>
</dbReference>
<dbReference type="InterPro" id="IPR019734">
    <property type="entry name" value="TPR_rpt"/>
</dbReference>
<dbReference type="SMART" id="SM00028">
    <property type="entry name" value="TPR"/>
    <property type="match status" value="2"/>
</dbReference>
<name>A0CUT9_PARTE</name>
<sequence>MSQYGEQNESHSIIELLAYSQSNQSLQIKIAKLIFVQNDSFVFQSQIENSLIFKTYNLKVQKDLIQIMDQNSDTIKCPISDHTNDVKLVCFNEFCKAHKLYCMQCMRIGVHVSHLQYQQELSILFEHIESIEKECEDLITKLNQQMIWLINTSILQLEESDRNTRDLNNNSLIQIPIKKILSFSESIKFKQYEQNVQIQIEKSITDFQDQMEKLLSDLKLSELNYYQISNLIINKSEELYKKGYKLNCNDKYEEAIQVVDQALNFNPKPKLSLWCKASILKQLGQYNEAIIWADKASQVDPKDSYIIFTKGTLVLQFEGNSLLSQRIQKFKSFERV</sequence>
<evidence type="ECO:0000256" key="2">
    <source>
        <dbReference type="ARBA" id="ARBA00022803"/>
    </source>
</evidence>
<evidence type="ECO:0000313" key="5">
    <source>
        <dbReference type="Proteomes" id="UP000000600"/>
    </source>
</evidence>
<dbReference type="OMA" id="CFNEFCK"/>
<dbReference type="Pfam" id="PF13181">
    <property type="entry name" value="TPR_8"/>
    <property type="match status" value="1"/>
</dbReference>
<organism evidence="4 5">
    <name type="scientific">Paramecium tetraurelia</name>
    <dbReference type="NCBI Taxonomy" id="5888"/>
    <lineage>
        <taxon>Eukaryota</taxon>
        <taxon>Sar</taxon>
        <taxon>Alveolata</taxon>
        <taxon>Ciliophora</taxon>
        <taxon>Intramacronucleata</taxon>
        <taxon>Oligohymenophorea</taxon>
        <taxon>Peniculida</taxon>
        <taxon>Parameciidae</taxon>
        <taxon>Paramecium</taxon>
    </lineage>
</organism>
<dbReference type="PANTHER" id="PTHR44943:SF4">
    <property type="entry name" value="TPR REPEAT-CONTAINING PROTEIN MJ0798"/>
    <property type="match status" value="1"/>
</dbReference>
<dbReference type="GO" id="GO:0005737">
    <property type="term" value="C:cytoplasm"/>
    <property type="evidence" value="ECO:0000318"/>
    <property type="project" value="GO_Central"/>
</dbReference>
<dbReference type="Proteomes" id="UP000000600">
    <property type="component" value="Unassembled WGS sequence"/>
</dbReference>
<dbReference type="SUPFAM" id="SSF48452">
    <property type="entry name" value="TPR-like"/>
    <property type="match status" value="1"/>
</dbReference>
<dbReference type="GO" id="GO:0007091">
    <property type="term" value="P:metaphase/anaphase transition of mitotic cell cycle"/>
    <property type="evidence" value="ECO:0000318"/>
    <property type="project" value="GO_Central"/>
</dbReference>
<evidence type="ECO:0000313" key="4">
    <source>
        <dbReference type="EMBL" id="CAK74556.1"/>
    </source>
</evidence>
<dbReference type="GO" id="GO:0016567">
    <property type="term" value="P:protein ubiquitination"/>
    <property type="evidence" value="ECO:0000318"/>
    <property type="project" value="GO_Central"/>
</dbReference>
<dbReference type="PANTHER" id="PTHR44943">
    <property type="entry name" value="CELLULOSE SYNTHASE OPERON PROTEIN C"/>
    <property type="match status" value="1"/>
</dbReference>
<dbReference type="OrthoDB" id="310033at2759"/>
<dbReference type="Gene3D" id="1.25.40.10">
    <property type="entry name" value="Tetratricopeptide repeat domain"/>
    <property type="match status" value="1"/>
</dbReference>
<dbReference type="InterPro" id="IPR011990">
    <property type="entry name" value="TPR-like_helical_dom_sf"/>
</dbReference>